<dbReference type="AlphaFoldDB" id="G2YV51"/>
<evidence type="ECO:0000313" key="1">
    <source>
        <dbReference type="EMBL" id="CCD55499.1"/>
    </source>
</evidence>
<evidence type="ECO:0000313" key="2">
    <source>
        <dbReference type="Proteomes" id="UP000008177"/>
    </source>
</evidence>
<reference evidence="2" key="1">
    <citation type="journal article" date="2011" name="PLoS Genet.">
        <title>Genomic analysis of the necrotrophic fungal pathogens Sclerotinia sclerotiorum and Botrytis cinerea.</title>
        <authorList>
            <person name="Amselem J."/>
            <person name="Cuomo C.A."/>
            <person name="van Kan J.A."/>
            <person name="Viaud M."/>
            <person name="Benito E.P."/>
            <person name="Couloux A."/>
            <person name="Coutinho P.M."/>
            <person name="de Vries R.P."/>
            <person name="Dyer P.S."/>
            <person name="Fillinger S."/>
            <person name="Fournier E."/>
            <person name="Gout L."/>
            <person name="Hahn M."/>
            <person name="Kohn L."/>
            <person name="Lapalu N."/>
            <person name="Plummer K.M."/>
            <person name="Pradier J.M."/>
            <person name="Quevillon E."/>
            <person name="Sharon A."/>
            <person name="Simon A."/>
            <person name="ten Have A."/>
            <person name="Tudzynski B."/>
            <person name="Tudzynski P."/>
            <person name="Wincker P."/>
            <person name="Andrew M."/>
            <person name="Anthouard V."/>
            <person name="Beever R.E."/>
            <person name="Beffa R."/>
            <person name="Benoit I."/>
            <person name="Bouzid O."/>
            <person name="Brault B."/>
            <person name="Chen Z."/>
            <person name="Choquer M."/>
            <person name="Collemare J."/>
            <person name="Cotton P."/>
            <person name="Danchin E.G."/>
            <person name="Da Silva C."/>
            <person name="Gautier A."/>
            <person name="Giraud C."/>
            <person name="Giraud T."/>
            <person name="Gonzalez C."/>
            <person name="Grossetete S."/>
            <person name="Guldener U."/>
            <person name="Henrissat B."/>
            <person name="Howlett B.J."/>
            <person name="Kodira C."/>
            <person name="Kretschmer M."/>
            <person name="Lappartient A."/>
            <person name="Leroch M."/>
            <person name="Levis C."/>
            <person name="Mauceli E."/>
            <person name="Neuveglise C."/>
            <person name="Oeser B."/>
            <person name="Pearson M."/>
            <person name="Poulain J."/>
            <person name="Poussereau N."/>
            <person name="Quesneville H."/>
            <person name="Rascle C."/>
            <person name="Schumacher J."/>
            <person name="Segurens B."/>
            <person name="Sexton A."/>
            <person name="Silva E."/>
            <person name="Sirven C."/>
            <person name="Soanes D.M."/>
            <person name="Talbot N.J."/>
            <person name="Templeton M."/>
            <person name="Yandava C."/>
            <person name="Yarden O."/>
            <person name="Zeng Q."/>
            <person name="Rollins J.A."/>
            <person name="Lebrun M.H."/>
            <person name="Dickman M."/>
        </authorList>
    </citation>
    <scope>NUCLEOTIDE SEQUENCE [LARGE SCALE GENOMIC DNA]</scope>
    <source>
        <strain evidence="2">T4</strain>
    </source>
</reference>
<sequence length="39" mass="4776">MRIWPFSLRHFGTLSASQNVSYYDLMFNWKVVFDTKKNF</sequence>
<dbReference type="EMBL" id="FQ790355">
    <property type="protein sequence ID" value="CCD55499.1"/>
    <property type="molecule type" value="Genomic_DNA"/>
</dbReference>
<name>G2YV51_BOTF4</name>
<accession>G2YV51</accession>
<gene>
    <name evidence="1" type="ORF">BofuT4_uP154900.1</name>
</gene>
<organism evidence="1 2">
    <name type="scientific">Botryotinia fuckeliana (strain T4)</name>
    <name type="common">Noble rot fungus</name>
    <name type="synonym">Botrytis cinerea</name>
    <dbReference type="NCBI Taxonomy" id="999810"/>
    <lineage>
        <taxon>Eukaryota</taxon>
        <taxon>Fungi</taxon>
        <taxon>Dikarya</taxon>
        <taxon>Ascomycota</taxon>
        <taxon>Pezizomycotina</taxon>
        <taxon>Leotiomycetes</taxon>
        <taxon>Helotiales</taxon>
        <taxon>Sclerotiniaceae</taxon>
        <taxon>Botrytis</taxon>
    </lineage>
</organism>
<proteinExistence type="predicted"/>
<dbReference type="InParanoid" id="G2YV51"/>
<dbReference type="Proteomes" id="UP000008177">
    <property type="component" value="Unplaced contigs"/>
</dbReference>
<dbReference type="HOGENOM" id="CLU_3319972_0_0_1"/>
<protein>
    <submittedName>
        <fullName evidence="1">Uncharacterized protein</fullName>
    </submittedName>
</protein>